<feature type="transmembrane region" description="Helical" evidence="7">
    <location>
        <begin position="202"/>
        <end position="226"/>
    </location>
</feature>
<dbReference type="InterPro" id="IPR018270">
    <property type="entry name" value="C_nuclsd_transpt_met_bac"/>
</dbReference>
<feature type="transmembrane region" description="Helical" evidence="7">
    <location>
        <begin position="246"/>
        <end position="264"/>
    </location>
</feature>
<dbReference type="Proteomes" id="UP000694421">
    <property type="component" value="Unplaced"/>
</dbReference>
<feature type="domain" description="Concentrative nucleoside transporter C-terminal" evidence="9">
    <location>
        <begin position="305"/>
        <end position="526"/>
    </location>
</feature>
<dbReference type="OMA" id="IFINEFV"/>
<feature type="transmembrane region" description="Helical" evidence="7">
    <location>
        <begin position="366"/>
        <end position="387"/>
    </location>
</feature>
<feature type="transmembrane region" description="Helical" evidence="7">
    <location>
        <begin position="43"/>
        <end position="64"/>
    </location>
</feature>
<dbReference type="Pfam" id="PF01773">
    <property type="entry name" value="Nucleos_tra2_N"/>
    <property type="match status" value="1"/>
</dbReference>
<comment type="similarity">
    <text evidence="2 7">Belongs to the concentrative nucleoside transporter (CNT) (TC 2.A.41) family.</text>
</comment>
<feature type="transmembrane region" description="Helical" evidence="7">
    <location>
        <begin position="139"/>
        <end position="159"/>
    </location>
</feature>
<evidence type="ECO:0000256" key="4">
    <source>
        <dbReference type="ARBA" id="ARBA00022692"/>
    </source>
</evidence>
<evidence type="ECO:0000259" key="8">
    <source>
        <dbReference type="Pfam" id="PF01773"/>
    </source>
</evidence>
<evidence type="ECO:0000259" key="9">
    <source>
        <dbReference type="Pfam" id="PF07662"/>
    </source>
</evidence>
<accession>A0A8D0BXL1</accession>
<proteinExistence type="inferred from homology"/>
<dbReference type="GO" id="GO:0005886">
    <property type="term" value="C:plasma membrane"/>
    <property type="evidence" value="ECO:0007669"/>
    <property type="project" value="UniProtKB-SubCell"/>
</dbReference>
<comment type="subcellular location">
    <subcellularLocation>
        <location evidence="1">Cell membrane</location>
        <topology evidence="1">Multi-pass membrane protein</topology>
    </subcellularLocation>
</comment>
<dbReference type="Pfam" id="PF07662">
    <property type="entry name" value="Nucleos_tra2_C"/>
    <property type="match status" value="1"/>
</dbReference>
<reference evidence="11" key="2">
    <citation type="submission" date="2025-09" db="UniProtKB">
        <authorList>
            <consortium name="Ensembl"/>
        </authorList>
    </citation>
    <scope>IDENTIFICATION</scope>
</reference>
<keyword evidence="6 7" id="KW-0472">Membrane</keyword>
<feature type="transmembrane region" description="Helical" evidence="7">
    <location>
        <begin position="21"/>
        <end position="37"/>
    </location>
</feature>
<dbReference type="NCBIfam" id="TIGR00804">
    <property type="entry name" value="nupC"/>
    <property type="match status" value="1"/>
</dbReference>
<dbReference type="GeneTree" id="ENSGT00390000016025"/>
<protein>
    <recommendedName>
        <fullName evidence="7">Sodium/nucleoside cotransporter</fullName>
    </recommendedName>
</protein>
<dbReference type="PANTHER" id="PTHR10590">
    <property type="entry name" value="SODIUM/NUCLEOSIDE COTRANSPORTER"/>
    <property type="match status" value="1"/>
</dbReference>
<dbReference type="InterPro" id="IPR008276">
    <property type="entry name" value="C_nuclsd_transpt"/>
</dbReference>
<keyword evidence="7" id="KW-0813">Transport</keyword>
<keyword evidence="4 7" id="KW-0812">Transmembrane</keyword>
<feature type="transmembrane region" description="Helical" evidence="7">
    <location>
        <begin position="76"/>
        <end position="104"/>
    </location>
</feature>
<evidence type="ECO:0000256" key="3">
    <source>
        <dbReference type="ARBA" id="ARBA00022475"/>
    </source>
</evidence>
<name>A0A8D0BXL1_SALMN</name>
<dbReference type="InterPro" id="IPR011642">
    <property type="entry name" value="Gate_dom"/>
</dbReference>
<dbReference type="InterPro" id="IPR002668">
    <property type="entry name" value="CNT_N_dom"/>
</dbReference>
<evidence type="ECO:0000256" key="7">
    <source>
        <dbReference type="RuleBase" id="RU362018"/>
    </source>
</evidence>
<feature type="transmembrane region" description="Helical" evidence="7">
    <location>
        <begin position="510"/>
        <end position="530"/>
    </location>
</feature>
<keyword evidence="12" id="KW-1185">Reference proteome</keyword>
<feature type="domain" description="Nucleoside transporter/FeoB GTPase Gate" evidence="10">
    <location>
        <begin position="201"/>
        <end position="299"/>
    </location>
</feature>
<keyword evidence="5 7" id="KW-1133">Transmembrane helix</keyword>
<dbReference type="GO" id="GO:0005415">
    <property type="term" value="F:nucleoside:sodium symporter activity"/>
    <property type="evidence" value="ECO:0007669"/>
    <property type="project" value="TreeGrafter"/>
</dbReference>
<reference evidence="11" key="1">
    <citation type="submission" date="2025-08" db="UniProtKB">
        <authorList>
            <consortium name="Ensembl"/>
        </authorList>
    </citation>
    <scope>IDENTIFICATION</scope>
</reference>
<evidence type="ECO:0000256" key="1">
    <source>
        <dbReference type="ARBA" id="ARBA00004651"/>
    </source>
</evidence>
<evidence type="ECO:0000313" key="12">
    <source>
        <dbReference type="Proteomes" id="UP000694421"/>
    </source>
</evidence>
<feature type="transmembrane region" description="Helical" evidence="7">
    <location>
        <begin position="276"/>
        <end position="298"/>
    </location>
</feature>
<dbReference type="AlphaFoldDB" id="A0A8D0BXL1"/>
<feature type="transmembrane region" description="Helical" evidence="7">
    <location>
        <begin position="470"/>
        <end position="490"/>
    </location>
</feature>
<evidence type="ECO:0000256" key="6">
    <source>
        <dbReference type="ARBA" id="ARBA00023136"/>
    </source>
</evidence>
<organism evidence="11 12">
    <name type="scientific">Salvator merianae</name>
    <name type="common">Argentine black and white tegu</name>
    <name type="synonym">Tupinambis merianae</name>
    <dbReference type="NCBI Taxonomy" id="96440"/>
    <lineage>
        <taxon>Eukaryota</taxon>
        <taxon>Metazoa</taxon>
        <taxon>Chordata</taxon>
        <taxon>Craniata</taxon>
        <taxon>Vertebrata</taxon>
        <taxon>Euteleostomi</taxon>
        <taxon>Lepidosauria</taxon>
        <taxon>Squamata</taxon>
        <taxon>Bifurcata</taxon>
        <taxon>Unidentata</taxon>
        <taxon>Episquamata</taxon>
        <taxon>Laterata</taxon>
        <taxon>Teiioidea</taxon>
        <taxon>Teiidae</taxon>
        <taxon>Salvator</taxon>
    </lineage>
</organism>
<evidence type="ECO:0000313" key="11">
    <source>
        <dbReference type="Ensembl" id="ENSSMRP00000010828.1"/>
    </source>
</evidence>
<dbReference type="InterPro" id="IPR011657">
    <property type="entry name" value="CNT_C_dom"/>
</dbReference>
<dbReference type="PANTHER" id="PTHR10590:SF16">
    <property type="entry name" value="SODIUM_NUCLEOSIDE COTRANSPORTER 1"/>
    <property type="match status" value="1"/>
</dbReference>
<evidence type="ECO:0000256" key="5">
    <source>
        <dbReference type="ARBA" id="ARBA00022989"/>
    </source>
</evidence>
<evidence type="ECO:0000259" key="10">
    <source>
        <dbReference type="Pfam" id="PF07670"/>
    </source>
</evidence>
<dbReference type="Ensembl" id="ENSSMRT00000012628.1">
    <property type="protein sequence ID" value="ENSSMRP00000010828.1"/>
    <property type="gene ID" value="ENSSMRG00000008542.1"/>
</dbReference>
<evidence type="ECO:0000256" key="2">
    <source>
        <dbReference type="ARBA" id="ARBA00009033"/>
    </source>
</evidence>
<sequence>MLAGSGGTGSLTASGGVPDDVLELCFFLLAYLAYFITACCLNFHRALGLVILTGLGIFILACTLIERKWGARILQLCFVCICLFMWCFSPRILCLLILAGVILWLVFDLYQRREQLVSLCGFCTFIILFFASSKHHMAVSWRTVLWGLALQVLLGVFIFRTEPGFQAFQFFGNQIQIFLDYTIAGSSFVFGQKLIQESFAFLALPIIVFFSSVTSILYYLGIIQWVILKISRLLQFTMNTTTTESFSVAGNIFLGMVGQALLLIRPYLPELTRSEIHAVMTGGFSTIAGSVLGAYISFGIDASSLITASVMAAPCALAVAKLAYPEVEESKSRKIESLKISCGEDQNILEAAGNGAAISVGLVANIAANLIAFLAILAFINAALAWLGEMIDIHGLSFQLICSYVLVPVAFLLGASWEDAPLVAELLGIKFFLNEFVAYQQLSAYKQKRLHGMPEWRNTTKQWISVRSEIIATFALCGFANLGSTGIMLGSLSTLVPERKSEFSSLVTRALLTGACVSLLNACVAGFLYVPRDEDTDCPAFLNTAALNVTSYFVYRCCTQLLARWIQGVQGSKNLTWLLSISKDFDKCY</sequence>
<keyword evidence="3" id="KW-1003">Cell membrane</keyword>
<feature type="domain" description="Concentrative nucleoside transporter N-terminal" evidence="8">
    <location>
        <begin position="121"/>
        <end position="192"/>
    </location>
</feature>
<dbReference type="Pfam" id="PF07670">
    <property type="entry name" value="Gate"/>
    <property type="match status" value="1"/>
</dbReference>
<feature type="transmembrane region" description="Helical" evidence="7">
    <location>
        <begin position="116"/>
        <end position="132"/>
    </location>
</feature>
<feature type="transmembrane region" description="Helical" evidence="7">
    <location>
        <begin position="393"/>
        <end position="413"/>
    </location>
</feature>